<dbReference type="EMBL" id="VYQB01000017">
    <property type="protein sequence ID" value="KAA9013299.1"/>
    <property type="molecule type" value="Genomic_DNA"/>
</dbReference>
<dbReference type="InterPro" id="IPR008979">
    <property type="entry name" value="Galactose-bd-like_sf"/>
</dbReference>
<dbReference type="Pfam" id="PF03633">
    <property type="entry name" value="Glyco_hydro_65C"/>
    <property type="match status" value="1"/>
</dbReference>
<organism evidence="4 5">
    <name type="scientific">Sphingobium limneticum</name>
    <dbReference type="NCBI Taxonomy" id="1007511"/>
    <lineage>
        <taxon>Bacteria</taxon>
        <taxon>Pseudomonadati</taxon>
        <taxon>Pseudomonadota</taxon>
        <taxon>Alphaproteobacteria</taxon>
        <taxon>Sphingomonadales</taxon>
        <taxon>Sphingomonadaceae</taxon>
        <taxon>Sphingobium</taxon>
    </lineage>
</organism>
<reference evidence="5 6" key="1">
    <citation type="submission" date="2019-09" db="EMBL/GenBank/DDBJ databases">
        <authorList>
            <person name="Feng G."/>
        </authorList>
    </citation>
    <scope>NUCLEOTIDE SEQUENCE [LARGE SCALE GENOMIC DNA]</scope>
    <source>
        <strain evidence="4 5">KACC 19283</strain>
        <strain evidence="3 6">KACC 19284</strain>
    </source>
</reference>
<keyword evidence="6" id="KW-1185">Reference proteome</keyword>
<evidence type="ECO:0000313" key="3">
    <source>
        <dbReference type="EMBL" id="KAA9013299.1"/>
    </source>
</evidence>
<protein>
    <submittedName>
        <fullName evidence="4">Discoidin domain-containing protein</fullName>
    </submittedName>
</protein>
<dbReference type="AlphaFoldDB" id="A0A5J5HTB4"/>
<evidence type="ECO:0000313" key="6">
    <source>
        <dbReference type="Proteomes" id="UP000326364"/>
    </source>
</evidence>
<dbReference type="EMBL" id="VYQA01000017">
    <property type="protein sequence ID" value="KAA9025605.1"/>
    <property type="molecule type" value="Genomic_DNA"/>
</dbReference>
<dbReference type="InterPro" id="IPR008928">
    <property type="entry name" value="6-hairpin_glycosidase_sf"/>
</dbReference>
<sequence length="674" mass="75988">MRAMKMILLAGAALMSIGAASAPPSKMDTTAIAAQRFGNDAPWYRDRIPFFESADPKIDAVYYYRWALYRGHQRDLGAEGYITTEFFDDVDWQRHPYASLNDASGFHIGEGRWLNDRRFADDYINFMYRSGGNDRHFTDHMADSVWGRFLVDGDRADAIAHLPVMNHIYRLWDDKYDFAKGLYFVEPLLDATEYTVSSIDASGGKDGFRGGEAFRPSVNSYMFANARALSKIAAMAGNKAMAADYAARADALQKRVLHDLWSDKLGHFIDRHQSKTDFANYWDPIRNRELVGYLPWMFDLVPDDAKYAAAWAHLLDPASLAGKAGMRTVEANYEYYMRQYRYLGSAPECQWNGPIWPYQTTQVLHGMANLLDHQTQTGPVTRSAYMRLLRQYAALHYQGNHLDIEEDYHPETGKPIVGLDRSHHYFHSGFNDLILTGLVGIRPRADDVLEVNPLLPNAGDPQALAWFRVQDVPYHGHKVAVTWDADGSHYKRGKGLFIEVDGQPVAHRETLGRIEVPVARAPTPAIQRPINRAVQLVRGQFPMGSASSNADVENVHDAIDGRVWFFPELPNGWSSAPSPADQWYAIDLGKPTDLARAELAFFADGKSFAVPQSYRLQAWVDGDWRDIAVPKGSPVANGVTDVRWPRLQASKVRLLFTQAKGKAIRLAEFKLFAD</sequence>
<feature type="chain" id="PRO_5023941452" evidence="1">
    <location>
        <begin position="23"/>
        <end position="674"/>
    </location>
</feature>
<feature type="domain" description="F5/8 type C" evidence="2">
    <location>
        <begin position="529"/>
        <end position="674"/>
    </location>
</feature>
<evidence type="ECO:0000259" key="2">
    <source>
        <dbReference type="PROSITE" id="PS50022"/>
    </source>
</evidence>
<dbReference type="RefSeq" id="WP_150426695.1">
    <property type="nucleotide sequence ID" value="NZ_VYQA01000017.1"/>
</dbReference>
<dbReference type="Pfam" id="PF00754">
    <property type="entry name" value="F5_F8_type_C"/>
    <property type="match status" value="1"/>
</dbReference>
<dbReference type="InterPro" id="IPR054491">
    <property type="entry name" value="MGH1-like_GH"/>
</dbReference>
<dbReference type="PROSITE" id="PS50022">
    <property type="entry name" value="FA58C_3"/>
    <property type="match status" value="1"/>
</dbReference>
<name>A0A5J5HTB4_9SPHN</name>
<gene>
    <name evidence="4" type="ORF">F4U95_19025</name>
    <name evidence="3" type="ORF">F4U96_18900</name>
</gene>
<feature type="signal peptide" evidence="1">
    <location>
        <begin position="1"/>
        <end position="22"/>
    </location>
</feature>
<dbReference type="Gene3D" id="2.60.120.260">
    <property type="entry name" value="Galactose-binding domain-like"/>
    <property type="match status" value="1"/>
</dbReference>
<evidence type="ECO:0000313" key="5">
    <source>
        <dbReference type="Proteomes" id="UP000325933"/>
    </source>
</evidence>
<dbReference type="InterPro" id="IPR000421">
    <property type="entry name" value="FA58C"/>
</dbReference>
<dbReference type="SUPFAM" id="SSF49785">
    <property type="entry name" value="Galactose-binding domain-like"/>
    <property type="match status" value="1"/>
</dbReference>
<dbReference type="SUPFAM" id="SSF48208">
    <property type="entry name" value="Six-hairpin glycosidases"/>
    <property type="match status" value="1"/>
</dbReference>
<dbReference type="Gene3D" id="1.50.10.10">
    <property type="match status" value="1"/>
</dbReference>
<dbReference type="InterPro" id="IPR012341">
    <property type="entry name" value="6hp_glycosidase-like_sf"/>
</dbReference>
<dbReference type="Pfam" id="PF22422">
    <property type="entry name" value="MGH1-like_GH"/>
    <property type="match status" value="1"/>
</dbReference>
<evidence type="ECO:0000256" key="1">
    <source>
        <dbReference type="SAM" id="SignalP"/>
    </source>
</evidence>
<comment type="caution">
    <text evidence="4">The sequence shown here is derived from an EMBL/GenBank/DDBJ whole genome shotgun (WGS) entry which is preliminary data.</text>
</comment>
<dbReference type="Proteomes" id="UP000325933">
    <property type="component" value="Unassembled WGS sequence"/>
</dbReference>
<dbReference type="InterPro" id="IPR005194">
    <property type="entry name" value="Glyco_hydro_65_C"/>
</dbReference>
<evidence type="ECO:0000313" key="4">
    <source>
        <dbReference type="EMBL" id="KAA9025605.1"/>
    </source>
</evidence>
<keyword evidence="1" id="KW-0732">Signal</keyword>
<dbReference type="Proteomes" id="UP000326364">
    <property type="component" value="Unassembled WGS sequence"/>
</dbReference>
<dbReference type="GO" id="GO:0005975">
    <property type="term" value="P:carbohydrate metabolic process"/>
    <property type="evidence" value="ECO:0007669"/>
    <property type="project" value="InterPro"/>
</dbReference>
<proteinExistence type="predicted"/>
<accession>A0A5J5HTB4</accession>